<name>A0ABW4RD96_9RHOB</name>
<protein>
    <submittedName>
        <fullName evidence="2">I78 family peptidase inhibitor</fullName>
    </submittedName>
</protein>
<evidence type="ECO:0000256" key="1">
    <source>
        <dbReference type="SAM" id="SignalP"/>
    </source>
</evidence>
<dbReference type="Gene3D" id="3.30.10.10">
    <property type="entry name" value="Trypsin Inhibitor V, subunit A"/>
    <property type="match status" value="1"/>
</dbReference>
<accession>A0ABW4RD96</accession>
<sequence length="99" mass="9992">MTKFTVPAALAAVVALSACEPTAPTTTTVVTGPAATDTCNMRAAYGLLGQPSTALTTGVLPPGTLIVTFDGAGRAADYNPQRLIVELDRNGKAASLRCG</sequence>
<dbReference type="Proteomes" id="UP001597213">
    <property type="component" value="Unassembled WGS sequence"/>
</dbReference>
<dbReference type="EMBL" id="JBHUEN010000053">
    <property type="protein sequence ID" value="MFD1883740.1"/>
    <property type="molecule type" value="Genomic_DNA"/>
</dbReference>
<keyword evidence="1" id="KW-0732">Signal</keyword>
<evidence type="ECO:0000313" key="2">
    <source>
        <dbReference type="EMBL" id="MFD1883740.1"/>
    </source>
</evidence>
<reference evidence="3" key="1">
    <citation type="journal article" date="2019" name="Int. J. Syst. Evol. Microbiol.">
        <title>The Global Catalogue of Microorganisms (GCM) 10K type strain sequencing project: providing services to taxonomists for standard genome sequencing and annotation.</title>
        <authorList>
            <consortium name="The Broad Institute Genomics Platform"/>
            <consortium name="The Broad Institute Genome Sequencing Center for Infectious Disease"/>
            <person name="Wu L."/>
            <person name="Ma J."/>
        </authorList>
    </citation>
    <scope>NUCLEOTIDE SEQUENCE [LARGE SCALE GENOMIC DNA]</scope>
    <source>
        <strain evidence="3">CCUG 56029</strain>
    </source>
</reference>
<dbReference type="PROSITE" id="PS51257">
    <property type="entry name" value="PROKAR_LIPOPROTEIN"/>
    <property type="match status" value="1"/>
</dbReference>
<feature type="signal peptide" evidence="1">
    <location>
        <begin position="1"/>
        <end position="23"/>
    </location>
</feature>
<proteinExistence type="predicted"/>
<feature type="chain" id="PRO_5045064582" evidence="1">
    <location>
        <begin position="24"/>
        <end position="99"/>
    </location>
</feature>
<gene>
    <name evidence="2" type="ORF">ACFSCT_18680</name>
</gene>
<dbReference type="InterPro" id="IPR021719">
    <property type="entry name" value="Prot_inh_I78"/>
</dbReference>
<dbReference type="Pfam" id="PF11720">
    <property type="entry name" value="Inhibitor_I78"/>
    <property type="match status" value="1"/>
</dbReference>
<organism evidence="2 3">
    <name type="scientific">Paracoccus pacificus</name>
    <dbReference type="NCBI Taxonomy" id="1463598"/>
    <lineage>
        <taxon>Bacteria</taxon>
        <taxon>Pseudomonadati</taxon>
        <taxon>Pseudomonadota</taxon>
        <taxon>Alphaproteobacteria</taxon>
        <taxon>Rhodobacterales</taxon>
        <taxon>Paracoccaceae</taxon>
        <taxon>Paracoccus</taxon>
    </lineage>
</organism>
<keyword evidence="3" id="KW-1185">Reference proteome</keyword>
<comment type="caution">
    <text evidence="2">The sequence shown here is derived from an EMBL/GenBank/DDBJ whole genome shotgun (WGS) entry which is preliminary data.</text>
</comment>
<dbReference type="RefSeq" id="WP_379145317.1">
    <property type="nucleotide sequence ID" value="NZ_JBHUEN010000053.1"/>
</dbReference>
<evidence type="ECO:0000313" key="3">
    <source>
        <dbReference type="Proteomes" id="UP001597213"/>
    </source>
</evidence>